<gene>
    <name evidence="2" type="ORF">FKW44_006999</name>
</gene>
<reference evidence="3" key="1">
    <citation type="submission" date="2021-01" db="EMBL/GenBank/DDBJ databases">
        <title>Caligus Genome Assembly.</title>
        <authorList>
            <person name="Gallardo-Escarate C."/>
        </authorList>
    </citation>
    <scope>NUCLEOTIDE SEQUENCE [LARGE SCALE GENOMIC DNA]</scope>
</reference>
<dbReference type="AlphaFoldDB" id="A0A7T8QT90"/>
<dbReference type="InterPro" id="IPR018162">
    <property type="entry name" value="Ala-tRNA-ligase_IIc_anticod-bd"/>
</dbReference>
<protein>
    <submittedName>
        <fullName evidence="2">AlanyltRNA synthetase_ mitochondriallike</fullName>
    </submittedName>
</protein>
<feature type="compositionally biased region" description="Polar residues" evidence="1">
    <location>
        <begin position="81"/>
        <end position="97"/>
    </location>
</feature>
<dbReference type="SUPFAM" id="SSF101353">
    <property type="entry name" value="Putative anticodon-binding domain of alanyl-tRNA synthetase (AlaRS)"/>
    <property type="match status" value="1"/>
</dbReference>
<evidence type="ECO:0000313" key="3">
    <source>
        <dbReference type="Proteomes" id="UP000595437"/>
    </source>
</evidence>
<dbReference type="GO" id="GO:0004813">
    <property type="term" value="F:alanine-tRNA ligase activity"/>
    <property type="evidence" value="ECO:0007669"/>
    <property type="project" value="InterPro"/>
</dbReference>
<dbReference type="GO" id="GO:0005737">
    <property type="term" value="C:cytoplasm"/>
    <property type="evidence" value="ECO:0007669"/>
    <property type="project" value="InterPro"/>
</dbReference>
<keyword evidence="3" id="KW-1185">Reference proteome</keyword>
<proteinExistence type="predicted"/>
<evidence type="ECO:0000256" key="1">
    <source>
        <dbReference type="SAM" id="MobiDB-lite"/>
    </source>
</evidence>
<feature type="region of interest" description="Disordered" evidence="1">
    <location>
        <begin position="75"/>
        <end position="97"/>
    </location>
</feature>
<dbReference type="GO" id="GO:0006419">
    <property type="term" value="P:alanyl-tRNA aminoacylation"/>
    <property type="evidence" value="ECO:0007669"/>
    <property type="project" value="InterPro"/>
</dbReference>
<name>A0A7T8QT90_CALRO</name>
<dbReference type="Proteomes" id="UP000595437">
    <property type="component" value="Chromosome 4"/>
</dbReference>
<dbReference type="EMBL" id="CP045893">
    <property type="protein sequence ID" value="QQP54229.1"/>
    <property type="molecule type" value="Genomic_DNA"/>
</dbReference>
<evidence type="ECO:0000313" key="2">
    <source>
        <dbReference type="EMBL" id="QQP54229.1"/>
    </source>
</evidence>
<keyword evidence="2" id="KW-0030">Aminoacyl-tRNA synthetase</keyword>
<sequence>MASPIEKKSISGEFAYRLYDSLGFRNEDIELFASLSGAKYDTKEFHSVLSKMKEESKATSSFRRMSEDNLLAITSAHPTDDSLNISGPSAETSISST</sequence>
<accession>A0A7T8QT90</accession>
<organism evidence="2 3">
    <name type="scientific">Caligus rogercresseyi</name>
    <name type="common">Sea louse</name>
    <dbReference type="NCBI Taxonomy" id="217165"/>
    <lineage>
        <taxon>Eukaryota</taxon>
        <taxon>Metazoa</taxon>
        <taxon>Ecdysozoa</taxon>
        <taxon>Arthropoda</taxon>
        <taxon>Crustacea</taxon>
        <taxon>Multicrustacea</taxon>
        <taxon>Hexanauplia</taxon>
        <taxon>Copepoda</taxon>
        <taxon>Siphonostomatoida</taxon>
        <taxon>Caligidae</taxon>
        <taxon>Caligus</taxon>
    </lineage>
</organism>
<keyword evidence="2" id="KW-0436">Ligase</keyword>
<dbReference type="GO" id="GO:0005524">
    <property type="term" value="F:ATP binding"/>
    <property type="evidence" value="ECO:0007669"/>
    <property type="project" value="InterPro"/>
</dbReference>